<sequence length="333" mass="38524">MNFIPIEFVDIVIRTNARKDCPISSWNELSGTFGERSEHIADNQIFVQLELGRQNLKVSGYLHGEPIKEMSIDEALEWEKYLAQLKINDTSRQYADYNILFDKAVSVSSHFPEVLFCQARLHCEMIQKANVSLTKLSFSHVWTVDQTTDCLNLLLVQLKSGRLEEVHQLDADILKLNKRMDIFETFFESKTCKSMFFRNGVQLSSYLPLIFELWTNMDNVSGQKILETRNGFLRIDRNNSELKKYALEYEICPEDKQTLRSGSKAVFCSCRFVLNDPKKPSITMSWFSEANFTFRCNNGHCLRCGLPCSLPCDRATQKVKETLCETQRVVFSR</sequence>
<accession>A0A4U5M2Y8</accession>
<name>A0A4U5M2Y8_STECR</name>
<comment type="caution">
    <text evidence="1">The sequence shown here is derived from an EMBL/GenBank/DDBJ whole genome shotgun (WGS) entry which is preliminary data.</text>
</comment>
<organism evidence="1 2">
    <name type="scientific">Steinernema carpocapsae</name>
    <name type="common">Entomopathogenic nematode</name>
    <dbReference type="NCBI Taxonomy" id="34508"/>
    <lineage>
        <taxon>Eukaryota</taxon>
        <taxon>Metazoa</taxon>
        <taxon>Ecdysozoa</taxon>
        <taxon>Nematoda</taxon>
        <taxon>Chromadorea</taxon>
        <taxon>Rhabditida</taxon>
        <taxon>Tylenchina</taxon>
        <taxon>Panagrolaimomorpha</taxon>
        <taxon>Strongyloidoidea</taxon>
        <taxon>Steinernematidae</taxon>
        <taxon>Steinernema</taxon>
    </lineage>
</organism>
<gene>
    <name evidence="1" type="ORF">L596_026925</name>
</gene>
<evidence type="ECO:0000313" key="1">
    <source>
        <dbReference type="EMBL" id="TKR63042.1"/>
    </source>
</evidence>
<keyword evidence="2" id="KW-1185">Reference proteome</keyword>
<reference evidence="1 2" key="1">
    <citation type="journal article" date="2015" name="Genome Biol.">
        <title>Comparative genomics of Steinernema reveals deeply conserved gene regulatory networks.</title>
        <authorList>
            <person name="Dillman A.R."/>
            <person name="Macchietto M."/>
            <person name="Porter C.F."/>
            <person name="Rogers A."/>
            <person name="Williams B."/>
            <person name="Antoshechkin I."/>
            <person name="Lee M.M."/>
            <person name="Goodwin Z."/>
            <person name="Lu X."/>
            <person name="Lewis E.E."/>
            <person name="Goodrich-Blair H."/>
            <person name="Stock S.P."/>
            <person name="Adams B.J."/>
            <person name="Sternberg P.W."/>
            <person name="Mortazavi A."/>
        </authorList>
    </citation>
    <scope>NUCLEOTIDE SEQUENCE [LARGE SCALE GENOMIC DNA]</scope>
    <source>
        <strain evidence="1 2">ALL</strain>
    </source>
</reference>
<dbReference type="AlphaFoldDB" id="A0A4U5M2Y8"/>
<reference evidence="1 2" key="2">
    <citation type="journal article" date="2019" name="G3 (Bethesda)">
        <title>Hybrid Assembly of the Genome of the Entomopathogenic Nematode Steinernema carpocapsae Identifies the X-Chromosome.</title>
        <authorList>
            <person name="Serra L."/>
            <person name="Macchietto M."/>
            <person name="Macias-Munoz A."/>
            <person name="McGill C.J."/>
            <person name="Rodriguez I.M."/>
            <person name="Rodriguez B."/>
            <person name="Murad R."/>
            <person name="Mortazavi A."/>
        </authorList>
    </citation>
    <scope>NUCLEOTIDE SEQUENCE [LARGE SCALE GENOMIC DNA]</scope>
    <source>
        <strain evidence="1 2">ALL</strain>
    </source>
</reference>
<proteinExistence type="predicted"/>
<dbReference type="EMBL" id="AZBU02000010">
    <property type="protein sequence ID" value="TKR63042.1"/>
    <property type="molecule type" value="Genomic_DNA"/>
</dbReference>
<evidence type="ECO:0000313" key="2">
    <source>
        <dbReference type="Proteomes" id="UP000298663"/>
    </source>
</evidence>
<dbReference type="Proteomes" id="UP000298663">
    <property type="component" value="Unassembled WGS sequence"/>
</dbReference>
<protein>
    <submittedName>
        <fullName evidence="1">Uncharacterized protein</fullName>
    </submittedName>
</protein>